<keyword evidence="1" id="KW-0812">Transmembrane</keyword>
<keyword evidence="1" id="KW-1133">Transmembrane helix</keyword>
<evidence type="ECO:0000313" key="4">
    <source>
        <dbReference type="Proteomes" id="UP000829685"/>
    </source>
</evidence>
<evidence type="ECO:0000313" key="3">
    <source>
        <dbReference type="EMBL" id="KAI1880451.1"/>
    </source>
</evidence>
<keyword evidence="2" id="KW-0732">Signal</keyword>
<accession>A0A9P9WWU1</accession>
<proteinExistence type="predicted"/>
<dbReference type="EMBL" id="JAFIMR010000003">
    <property type="protein sequence ID" value="KAI1880451.1"/>
    <property type="molecule type" value="Genomic_DNA"/>
</dbReference>
<dbReference type="Proteomes" id="UP000829685">
    <property type="component" value="Unassembled WGS sequence"/>
</dbReference>
<protein>
    <recommendedName>
        <fullName evidence="5">Mid2 domain-containing protein</fullName>
    </recommendedName>
</protein>
<sequence>MLTLRLGRTLAFAAGLTAIASSSVTPDVIISARSAPGMSVSDTYQALGRALYQAKVMKRKDVFKNSTSIAKSWVDATLFSFEHAATKDTGKGNITTKAGIAITCSTCYVKAKATAQLTVDGDFNVTTAFHNVTDQIVDEFENVTTTVVQYFSNVATKLSDGFDPEDFALPPIGVDFEIDMPPIPESTLSFQFDDLELYVQLDTVLNGAMTYSLNLYTSNSPIGVSVGDSLQAGVFFTIDLVLSAEAEIDISSGFHIKLDDGVALEIALFGKNVSDTTFNGGTFEFLPVTIKGASGVLKAVLQLGVTAGFNLDPPSSLPNAIFDVSAGVMVGVFATIAEFTTNITAAPAGDDSGCALRVEETYQLAVGAAAGATVAIGDHTWGPTPNTTIPVFYTTIAAACASTKTVTATTTASLAARADGNSLTVKTLTTPVTFTGVQCLSTGLVICPASLQITAITSSIKSLITTVPSGIDPTFPDSVLSSVPSTIAFGTAANGLISSTGAPTSFVPSPSADPSGPLGFINGVDKRIIIGVSAGVGGALLLAIIGCCFASPSSYSSGYGQKKEPMVHTRVDHAY</sequence>
<keyword evidence="4" id="KW-1185">Reference proteome</keyword>
<keyword evidence="1" id="KW-0472">Membrane</keyword>
<gene>
    <name evidence="3" type="ORF">JX265_002072</name>
</gene>
<comment type="caution">
    <text evidence="3">The sequence shown here is derived from an EMBL/GenBank/DDBJ whole genome shotgun (WGS) entry which is preliminary data.</text>
</comment>
<evidence type="ECO:0008006" key="5">
    <source>
        <dbReference type="Google" id="ProtNLM"/>
    </source>
</evidence>
<feature type="transmembrane region" description="Helical" evidence="1">
    <location>
        <begin position="528"/>
        <end position="550"/>
    </location>
</feature>
<reference evidence="3" key="1">
    <citation type="submission" date="2021-03" db="EMBL/GenBank/DDBJ databases">
        <title>Revisited historic fungal species revealed as producer of novel bioactive compounds through whole genome sequencing and comparative genomics.</title>
        <authorList>
            <person name="Vignolle G.A."/>
            <person name="Hochenegger N."/>
            <person name="Mach R.L."/>
            <person name="Mach-Aigner A.R."/>
            <person name="Javad Rahimi M."/>
            <person name="Salim K.A."/>
            <person name="Chan C.M."/>
            <person name="Lim L.B.L."/>
            <person name="Cai F."/>
            <person name="Druzhinina I.S."/>
            <person name="U'Ren J.M."/>
            <person name="Derntl C."/>
        </authorList>
    </citation>
    <scope>NUCLEOTIDE SEQUENCE</scope>
    <source>
        <strain evidence="3">TUCIM 5799</strain>
    </source>
</reference>
<evidence type="ECO:0000256" key="1">
    <source>
        <dbReference type="SAM" id="Phobius"/>
    </source>
</evidence>
<organism evidence="3 4">
    <name type="scientific">Neoarthrinium moseri</name>
    <dbReference type="NCBI Taxonomy" id="1658444"/>
    <lineage>
        <taxon>Eukaryota</taxon>
        <taxon>Fungi</taxon>
        <taxon>Dikarya</taxon>
        <taxon>Ascomycota</taxon>
        <taxon>Pezizomycotina</taxon>
        <taxon>Sordariomycetes</taxon>
        <taxon>Xylariomycetidae</taxon>
        <taxon>Amphisphaeriales</taxon>
        <taxon>Apiosporaceae</taxon>
        <taxon>Neoarthrinium</taxon>
    </lineage>
</organism>
<name>A0A9P9WWU1_9PEZI</name>
<dbReference type="OrthoDB" id="4733706at2759"/>
<feature type="chain" id="PRO_5040418557" description="Mid2 domain-containing protein" evidence="2">
    <location>
        <begin position="23"/>
        <end position="575"/>
    </location>
</feature>
<feature type="signal peptide" evidence="2">
    <location>
        <begin position="1"/>
        <end position="22"/>
    </location>
</feature>
<dbReference type="AlphaFoldDB" id="A0A9P9WWU1"/>
<evidence type="ECO:0000256" key="2">
    <source>
        <dbReference type="SAM" id="SignalP"/>
    </source>
</evidence>